<proteinExistence type="predicted"/>
<dbReference type="KEGG" id="wfu:AXE80_05825"/>
<gene>
    <name evidence="1" type="ORF">AXE80_05825</name>
</gene>
<dbReference type="STRING" id="1790137.AXE80_05825"/>
<dbReference type="EMBL" id="CP014224">
    <property type="protein sequence ID" value="ANW95828.1"/>
    <property type="molecule type" value="Genomic_DNA"/>
</dbReference>
<name>A0A1B1Y516_9FLAO</name>
<dbReference type="AlphaFoldDB" id="A0A1B1Y516"/>
<reference evidence="1 2" key="1">
    <citation type="submission" date="2016-02" db="EMBL/GenBank/DDBJ databases">
        <authorList>
            <person name="Wen L."/>
            <person name="He K."/>
            <person name="Yang H."/>
        </authorList>
    </citation>
    <scope>NUCLEOTIDE SEQUENCE [LARGE SCALE GENOMIC DNA]</scope>
    <source>
        <strain evidence="1 2">CZ1127</strain>
    </source>
</reference>
<dbReference type="Proteomes" id="UP000092967">
    <property type="component" value="Chromosome"/>
</dbReference>
<protein>
    <submittedName>
        <fullName evidence="1">Uncharacterized protein</fullName>
    </submittedName>
</protein>
<sequence>MPYSGGSATHSGIVYQDWYLALLMSYTFFEIDYIVYPEALKSNTTIVDDIKVKTRLGKTMYSVKFRLPSKNLHWDQSNLASQGIFSDFKKQHEADSKCTIVLVSESNCYLFSEVFTRARNAELPNDIYKVLDSQFAIEQWETAKRYLNYNDFQLIAFAKKVSIKCLPLIEIKNLIKRRFIHIGRYNEVKNLFYHKAGECSSNKTKIDKTEINRWLNEDMIDFNT</sequence>
<evidence type="ECO:0000313" key="1">
    <source>
        <dbReference type="EMBL" id="ANW95828.1"/>
    </source>
</evidence>
<evidence type="ECO:0000313" key="2">
    <source>
        <dbReference type="Proteomes" id="UP000092967"/>
    </source>
</evidence>
<organism evidence="1 2">
    <name type="scientific">Wenyingzhuangia fucanilytica</name>
    <dbReference type="NCBI Taxonomy" id="1790137"/>
    <lineage>
        <taxon>Bacteria</taxon>
        <taxon>Pseudomonadati</taxon>
        <taxon>Bacteroidota</taxon>
        <taxon>Flavobacteriia</taxon>
        <taxon>Flavobacteriales</taxon>
        <taxon>Flavobacteriaceae</taxon>
        <taxon>Wenyingzhuangia</taxon>
    </lineage>
</organism>
<keyword evidence="2" id="KW-1185">Reference proteome</keyword>
<dbReference type="RefSeq" id="WP_068825330.1">
    <property type="nucleotide sequence ID" value="NZ_CP014224.1"/>
</dbReference>
<dbReference type="OrthoDB" id="1421677at2"/>
<accession>A0A1B1Y516</accession>